<dbReference type="Gene3D" id="3.90.76.10">
    <property type="entry name" value="Dipeptide-binding Protein, Domain 1"/>
    <property type="match status" value="1"/>
</dbReference>
<dbReference type="InterPro" id="IPR006311">
    <property type="entry name" value="TAT_signal"/>
</dbReference>
<evidence type="ECO:0000313" key="4">
    <source>
        <dbReference type="EMBL" id="NUA99109.1"/>
    </source>
</evidence>
<comment type="similarity">
    <text evidence="2">Belongs to the bacterial solute-binding protein 5 family.</text>
</comment>
<accession>A0ABX2KES4</accession>
<name>A0ABX2KES4_9PROT</name>
<comment type="caution">
    <text evidence="4">The sequence shown here is derived from an EMBL/GenBank/DDBJ whole genome shotgun (WGS) entry which is preliminary data.</text>
</comment>
<dbReference type="PANTHER" id="PTHR30290">
    <property type="entry name" value="PERIPLASMIC BINDING COMPONENT OF ABC TRANSPORTER"/>
    <property type="match status" value="1"/>
</dbReference>
<feature type="domain" description="Solute-binding protein family 5" evidence="3">
    <location>
        <begin position="92"/>
        <end position="442"/>
    </location>
</feature>
<dbReference type="InterPro" id="IPR000914">
    <property type="entry name" value="SBP_5_dom"/>
</dbReference>
<comment type="subcellular location">
    <subcellularLocation>
        <location evidence="1">Periplasm</location>
    </subcellularLocation>
</comment>
<dbReference type="Gene3D" id="3.10.105.10">
    <property type="entry name" value="Dipeptide-binding Protein, Domain 3"/>
    <property type="match status" value="1"/>
</dbReference>
<protein>
    <submittedName>
        <fullName evidence="4">ABC transporter substrate-binding protein</fullName>
    </submittedName>
</protein>
<gene>
    <name evidence="4" type="ORF">GBZ48_07405</name>
</gene>
<dbReference type="PROSITE" id="PS51318">
    <property type="entry name" value="TAT"/>
    <property type="match status" value="1"/>
</dbReference>
<keyword evidence="5" id="KW-1185">Reference proteome</keyword>
<dbReference type="RefSeq" id="WP_174470438.1">
    <property type="nucleotide sequence ID" value="NZ_JAGINN010000004.1"/>
</dbReference>
<reference evidence="4 5" key="1">
    <citation type="submission" date="2019-10" db="EMBL/GenBank/DDBJ databases">
        <title>Genome sequence of Azospirillum melinis.</title>
        <authorList>
            <person name="Ambrosini A."/>
            <person name="Sant'Anna F.H."/>
            <person name="Cassan F.D."/>
            <person name="Souza E.M."/>
            <person name="Passaglia L.M.P."/>
        </authorList>
    </citation>
    <scope>NUCLEOTIDE SEQUENCE [LARGE SCALE GENOMIC DNA]</scope>
    <source>
        <strain evidence="4 5">TMCY0552</strain>
    </source>
</reference>
<dbReference type="Gene3D" id="3.40.190.10">
    <property type="entry name" value="Periplasmic binding protein-like II"/>
    <property type="match status" value="1"/>
</dbReference>
<evidence type="ECO:0000313" key="5">
    <source>
        <dbReference type="Proteomes" id="UP000605086"/>
    </source>
</evidence>
<evidence type="ECO:0000256" key="2">
    <source>
        <dbReference type="ARBA" id="ARBA00005695"/>
    </source>
</evidence>
<dbReference type="PIRSF" id="PIRSF002741">
    <property type="entry name" value="MppA"/>
    <property type="match status" value="1"/>
</dbReference>
<proteinExistence type="inferred from homology"/>
<dbReference type="Proteomes" id="UP000605086">
    <property type="component" value="Unassembled WGS sequence"/>
</dbReference>
<evidence type="ECO:0000256" key="1">
    <source>
        <dbReference type="ARBA" id="ARBA00004418"/>
    </source>
</evidence>
<dbReference type="EMBL" id="WHOS01000007">
    <property type="protein sequence ID" value="NUA99109.1"/>
    <property type="molecule type" value="Genomic_DNA"/>
</dbReference>
<dbReference type="SUPFAM" id="SSF53850">
    <property type="entry name" value="Periplasmic binding protein-like II"/>
    <property type="match status" value="1"/>
</dbReference>
<dbReference type="InterPro" id="IPR030678">
    <property type="entry name" value="Peptide/Ni-bd"/>
</dbReference>
<evidence type="ECO:0000259" key="3">
    <source>
        <dbReference type="Pfam" id="PF00496"/>
    </source>
</evidence>
<dbReference type="Pfam" id="PF00496">
    <property type="entry name" value="SBP_bac_5"/>
    <property type="match status" value="1"/>
</dbReference>
<sequence>MADVTRRRLLAAGAAFGVTGTGLSLPVLAQSGGQPGKAAGRKSITLALPRDVQPPFDPLNRLSYPEGNILRSVLQGLIAFKPGSFEWELSAAKRIEQVSDTVIEFELKPGLQFHDGFGELTADDVKFSFERAIKPGPDGKLPLHGKDLAALEEVEVTGTHTGRIKLKTPAPALWQVVLPDNSGLIVSRKAFEAGAYRADQPTKVIGTGPYRLAEWRPNERVVLRANPDFQGPKPGFEEIVLRPVRDPKTAELAFRADELQFTAIEPANAADVAKIPGTKILKQDSINFVWIGINVEKAPFTDLRVRQAIRLAIDVDQVIEGAYNGAVGRAYAPVTPGLLGYWKDAPRRARDVAAAKKLLAEAGVSGLRTRLTLLNKPAYQNAGIIIQAQLAEVGITLDLDVQEGGSYWSAGNGETGKTLELSLQRFGGKADPSFQLQWFTAAQIGSWNWQRWNNPDYDALFTKAGAITDAAERARLYIEAQKLIDESAAFIWLTHEVNVYALKDWLVPGILPNGDDQLFNRFGAA</sequence>
<organism evidence="4 5">
    <name type="scientific">Azospirillum melinis</name>
    <dbReference type="NCBI Taxonomy" id="328839"/>
    <lineage>
        <taxon>Bacteria</taxon>
        <taxon>Pseudomonadati</taxon>
        <taxon>Pseudomonadota</taxon>
        <taxon>Alphaproteobacteria</taxon>
        <taxon>Rhodospirillales</taxon>
        <taxon>Azospirillaceae</taxon>
        <taxon>Azospirillum</taxon>
    </lineage>
</organism>
<dbReference type="PANTHER" id="PTHR30290:SF83">
    <property type="entry name" value="ABC TRANSPORTER SUBSTRATE-BINDING PROTEIN"/>
    <property type="match status" value="1"/>
</dbReference>
<dbReference type="InterPro" id="IPR039424">
    <property type="entry name" value="SBP_5"/>
</dbReference>